<keyword evidence="4" id="KW-0067">ATP-binding</keyword>
<dbReference type="Proteomes" id="UP000216943">
    <property type="component" value="Unassembled WGS sequence"/>
</dbReference>
<dbReference type="GO" id="GO:0016887">
    <property type="term" value="F:ATP hydrolysis activity"/>
    <property type="evidence" value="ECO:0007669"/>
    <property type="project" value="InterPro"/>
</dbReference>
<reference evidence="7" key="1">
    <citation type="submission" date="2017-08" db="EMBL/GenBank/DDBJ databases">
        <authorList>
            <person name="Alvarez-Ponce D."/>
            <person name="Weitzman C.L."/>
            <person name="Tillett R.L."/>
            <person name="Sandmeier F.C."/>
            <person name="Tracy C.R."/>
        </authorList>
    </citation>
    <scope>NUCLEOTIDE SEQUENCE [LARGE SCALE GENOMIC DNA]</scope>
    <source>
        <strain evidence="7">723</strain>
    </source>
</reference>
<evidence type="ECO:0000256" key="1">
    <source>
        <dbReference type="ARBA" id="ARBA00005417"/>
    </source>
</evidence>
<comment type="similarity">
    <text evidence="1">Belongs to the ABC transporter superfamily.</text>
</comment>
<keyword evidence="3" id="KW-0547">Nucleotide-binding</keyword>
<name>A0A269TI72_9BACT</name>
<dbReference type="Pfam" id="PF00005">
    <property type="entry name" value="ABC_tran"/>
    <property type="match status" value="1"/>
</dbReference>
<dbReference type="Gene3D" id="3.40.50.300">
    <property type="entry name" value="P-loop containing nucleotide triphosphate hydrolases"/>
    <property type="match status" value="2"/>
</dbReference>
<dbReference type="GO" id="GO:0055085">
    <property type="term" value="P:transmembrane transport"/>
    <property type="evidence" value="ECO:0007669"/>
    <property type="project" value="UniProtKB-ARBA"/>
</dbReference>
<accession>A0A269TI72</accession>
<dbReference type="SMART" id="SM00382">
    <property type="entry name" value="AAA"/>
    <property type="match status" value="1"/>
</dbReference>
<dbReference type="OrthoDB" id="9779287at2"/>
<dbReference type="GO" id="GO:0005524">
    <property type="term" value="F:ATP binding"/>
    <property type="evidence" value="ECO:0007669"/>
    <property type="project" value="UniProtKB-KW"/>
</dbReference>
<evidence type="ECO:0000259" key="5">
    <source>
        <dbReference type="PROSITE" id="PS50893"/>
    </source>
</evidence>
<dbReference type="GO" id="GO:0015833">
    <property type="term" value="P:peptide transport"/>
    <property type="evidence" value="ECO:0007669"/>
    <property type="project" value="InterPro"/>
</dbReference>
<evidence type="ECO:0000313" key="7">
    <source>
        <dbReference type="Proteomes" id="UP000216943"/>
    </source>
</evidence>
<dbReference type="EMBL" id="NQNY01000012">
    <property type="protein sequence ID" value="PAK21144.1"/>
    <property type="molecule type" value="Genomic_DNA"/>
</dbReference>
<keyword evidence="2" id="KW-0813">Transport</keyword>
<organism evidence="6 7">
    <name type="scientific">Mycoplasmopsis agassizii</name>
    <dbReference type="NCBI Taxonomy" id="33922"/>
    <lineage>
        <taxon>Bacteria</taxon>
        <taxon>Bacillati</taxon>
        <taxon>Mycoplasmatota</taxon>
        <taxon>Mycoplasmoidales</taxon>
        <taxon>Metamycoplasmataceae</taxon>
        <taxon>Mycoplasmopsis</taxon>
    </lineage>
</organism>
<dbReference type="PROSITE" id="PS50893">
    <property type="entry name" value="ABC_TRANSPORTER_2"/>
    <property type="match status" value="1"/>
</dbReference>
<evidence type="ECO:0000256" key="2">
    <source>
        <dbReference type="ARBA" id="ARBA00022448"/>
    </source>
</evidence>
<dbReference type="AlphaFoldDB" id="A0A269TI72"/>
<dbReference type="PANTHER" id="PTHR43776">
    <property type="entry name" value="TRANSPORT ATP-BINDING PROTEIN"/>
    <property type="match status" value="1"/>
</dbReference>
<evidence type="ECO:0000256" key="3">
    <source>
        <dbReference type="ARBA" id="ARBA00022741"/>
    </source>
</evidence>
<dbReference type="InterPro" id="IPR017871">
    <property type="entry name" value="ABC_transporter-like_CS"/>
</dbReference>
<dbReference type="InterPro" id="IPR003593">
    <property type="entry name" value="AAA+_ATPase"/>
</dbReference>
<dbReference type="PANTHER" id="PTHR43776:SF7">
    <property type="entry name" value="D,D-DIPEPTIDE TRANSPORT ATP-BINDING PROTEIN DDPF-RELATED"/>
    <property type="match status" value="1"/>
</dbReference>
<feature type="domain" description="ABC transporter" evidence="5">
    <location>
        <begin position="62"/>
        <end position="399"/>
    </location>
</feature>
<dbReference type="InterPro" id="IPR013563">
    <property type="entry name" value="Oligopep_ABC_C"/>
</dbReference>
<proteinExistence type="inferred from homology"/>
<sequence length="456" mass="51966">MQTAELNKQLASQQIFEDVNNSIFAKSLKLFGYDNKKYRHATKGLKAYLDDESKDREIVLKVRHLDVTYGTSLHKFKAIKDVSFNIYKGEILGLVGESGSGKSTIGNTIAGLVNRSFGDIELIGRHVPKKHSSAKRSMSEFLMNKVQMIFQDPSGSLNPHKNIWNVVKEGLDNLKHQRSLYLKLHIESVLKILDSKLVKAKLVLPKSWNRKQLLNRNIDGDDNLLDYLKTSFMEELKQANPSRNKTLAQFQKYLDSANSKTNHLLTVKSLAEPKRQWVIDTLKSVGLDTSVLDRYPLEFSGGQQQRIGISRALVMRPTLLVADEPISALDVSIQAQVINIFNDLKEKYDLTMMLIAHDLRMVEYVSDRIAVMYKGRIVEIGKAEDIARRSYHPYTKSLLDAVPSLESKQGSLVGYVYDPDMHPYNQQIQPEWLKVREGHYILATAEELADWKQGKY</sequence>
<evidence type="ECO:0000256" key="4">
    <source>
        <dbReference type="ARBA" id="ARBA00022840"/>
    </source>
</evidence>
<dbReference type="InterPro" id="IPR050319">
    <property type="entry name" value="ABC_transp_ATP-bind"/>
</dbReference>
<dbReference type="SUPFAM" id="SSF52540">
    <property type="entry name" value="P-loop containing nucleoside triphosphate hydrolases"/>
    <property type="match status" value="1"/>
</dbReference>
<dbReference type="Pfam" id="PF08352">
    <property type="entry name" value="oligo_HPY"/>
    <property type="match status" value="1"/>
</dbReference>
<dbReference type="InterPro" id="IPR003439">
    <property type="entry name" value="ABC_transporter-like_ATP-bd"/>
</dbReference>
<evidence type="ECO:0000313" key="6">
    <source>
        <dbReference type="EMBL" id="PAK21144.1"/>
    </source>
</evidence>
<dbReference type="CDD" id="cd03257">
    <property type="entry name" value="ABC_NikE_OppD_transporters"/>
    <property type="match status" value="1"/>
</dbReference>
<dbReference type="PROSITE" id="PS00211">
    <property type="entry name" value="ABC_TRANSPORTER_1"/>
    <property type="match status" value="1"/>
</dbReference>
<dbReference type="InterPro" id="IPR027417">
    <property type="entry name" value="P-loop_NTPase"/>
</dbReference>
<gene>
    <name evidence="6" type="ORF">CJJ23_03595</name>
</gene>
<comment type="caution">
    <text evidence="6">The sequence shown here is derived from an EMBL/GenBank/DDBJ whole genome shotgun (WGS) entry which is preliminary data.</text>
</comment>
<protein>
    <recommendedName>
        <fullName evidence="5">ABC transporter domain-containing protein</fullName>
    </recommendedName>
</protein>